<feature type="repeat" description="WD" evidence="3">
    <location>
        <begin position="833"/>
        <end position="858"/>
    </location>
</feature>
<proteinExistence type="predicted"/>
<dbReference type="SUPFAM" id="SSF50978">
    <property type="entry name" value="WD40 repeat-like"/>
    <property type="match status" value="3"/>
</dbReference>
<feature type="repeat" description="WD" evidence="3">
    <location>
        <begin position="1124"/>
        <end position="1158"/>
    </location>
</feature>
<dbReference type="PROSITE" id="PS00678">
    <property type="entry name" value="WD_REPEATS_1"/>
    <property type="match status" value="5"/>
</dbReference>
<dbReference type="PROSITE" id="PS50837">
    <property type="entry name" value="NACHT"/>
    <property type="match status" value="1"/>
</dbReference>
<evidence type="ECO:0000256" key="2">
    <source>
        <dbReference type="ARBA" id="ARBA00022737"/>
    </source>
</evidence>
<keyword evidence="2" id="KW-0677">Repeat</keyword>
<feature type="repeat" description="WD" evidence="3">
    <location>
        <begin position="1078"/>
        <end position="1111"/>
    </location>
</feature>
<dbReference type="InterPro" id="IPR015943">
    <property type="entry name" value="WD40/YVTN_repeat-like_dom_sf"/>
</dbReference>
<dbReference type="PROSITE" id="PS50294">
    <property type="entry name" value="WD_REPEATS_REGION"/>
    <property type="match status" value="9"/>
</dbReference>
<sequence length="1509" mass="168274">MPTCWTNLQSFSIHLLHTVVKHLEMSFKSIFKRGKHKKRGSESHGNSPRADTHPHIEARSTSPNPEPSSSVLGLVTQPFMRRFSPSPHSYGQSNDWPNLAAFSGLLKQNRLFGPLAGVIDDLCWFIRAHESLSSRKKEYDSVRTQLEDLFADLREHFSKTPPAMTNSVLSLCRAIRTELREVYDTEDRDVISRHLQAENDLDKITGCYRRIQDHLERVVLNASLNTLAIVDKHAREAQLGKLNPSTSARYDSVYAHVVQRRECTPKTREQVLSYLKSWKDEHDGEKVCWINGMAGTGKTTIVNTLCSILDNNHELGASFFCSRSLPECRKVESIIPTIAYQLARFSDPFRYALLEALDHDPDVPTKALQVQFKRMILEPVKKVMHSLPKKVVVVVDALDECDNNNGVEQVLEILLERASELPIKFLVSSRPEYHIREMIFKSNLQEQLILHNLDENMVKEDIETYLREELASISTPLASDQLKTLVERAGVLFIYAATVVRYIKEGDSPDRLDAVLKVSDHATESRHGPSKQTEFMDDVYRVVLESALNHSSLEGFEKQRRKLVLHTVICSQEPLTVEALAGLLDLTPDRVMVALKPFWSVLHVSGRNATDRVNTLHASFPDFMLDPDRSALFVCDAKKHNRKLADLCFRRIERNNPQFNICNLESSYVFDEDVPFLSEKVKQMIPLDLLYACQYWPAHLTGGGKSNEQMEALHNFLSKRLLLWIEVLNLTKRIEKTITLMEMALSWMQAIKCPDSTLLLARDARRFVTMFATSPVSKSTPHLYVSTLASWPHDQPIARHYLQQTIDLVKIKGIETTERHLSLLSVVTVGFPVTCVAYSSNGVFFVAGTDRGTILIWDAMSCRMTIDPIEGHTEPIRAITISPNGTQICSGSHETLCVWDSRTGRRIAGPLEERLVRSVDYSLDGHWLASGSIDGTVRIWSTKNWQVRGKPLEGHHGRVFSVAFSPDGATIAVACEKLIYLYNALNSQIIGEPFSGHVEIVVAISFFPDGQHLLSGSVDCHVGIWDITGGQIASERLLEHIFVISDVTISPSGNTFASVAADGAIRIWDTKARRSYSLLRNTGTIRSIRFSPDGTRLISGCPDGTVRVWEVPDIPTEEVFHNELEGHGAWITSVVFSPCGNYLISGCGDATVGIWDLQRRSLGCNLLKGSKFVVVSAGVSADGSRVFSVVANKEICIWDQENGELEHVIGPLKTDDYPYQEGWAADFLFDGMRVVCGSESGRIYMWENNELSFDFAGHNHGVTAIAFSPDGQFFASGSNGGELTLWDSSRGGRLFDASGGEYSGISAVAFSPDCSQIASASSDGSIRLWDTKTGSPVGNLPHGHYQAVESIAFSPHGKLLVSGYLDMTIRVWDVASGKSVATFEGHKAEVRSVAFSPDGAQIASGSSDMTIRVWKTPPHKGTLVDDVREAASGEPTDMSKEDISGDWTMSENGWVQDHQGHLLLWVPPDLRSVLLWPQNIMLLARQGCIELDFTNVRIGNIWNTCFQSL</sequence>
<feature type="repeat" description="WD" evidence="3">
    <location>
        <begin position="994"/>
        <end position="1035"/>
    </location>
</feature>
<protein>
    <recommendedName>
        <fullName evidence="5">NACHT domain-containing protein</fullName>
    </recommendedName>
</protein>
<dbReference type="InterPro" id="IPR007111">
    <property type="entry name" value="NACHT_NTPase"/>
</dbReference>
<name>A0A8H3AK63_9AGAM</name>
<dbReference type="InterPro" id="IPR056884">
    <property type="entry name" value="NPHP3-like_N"/>
</dbReference>
<dbReference type="PRINTS" id="PR00320">
    <property type="entry name" value="GPROTEINBRPT"/>
</dbReference>
<dbReference type="InterPro" id="IPR020472">
    <property type="entry name" value="WD40_PAC1"/>
</dbReference>
<dbReference type="Pfam" id="PF00400">
    <property type="entry name" value="WD40"/>
    <property type="match status" value="12"/>
</dbReference>
<evidence type="ECO:0000256" key="4">
    <source>
        <dbReference type="SAM" id="MobiDB-lite"/>
    </source>
</evidence>
<dbReference type="PANTHER" id="PTHR19848:SF8">
    <property type="entry name" value="F-BOX AND WD REPEAT DOMAIN CONTAINING 7"/>
    <property type="match status" value="1"/>
</dbReference>
<keyword evidence="1 3" id="KW-0853">WD repeat</keyword>
<dbReference type="SMART" id="SM00320">
    <property type="entry name" value="WD40"/>
    <property type="match status" value="14"/>
</dbReference>
<reference evidence="6" key="1">
    <citation type="submission" date="2021-01" db="EMBL/GenBank/DDBJ databases">
        <authorList>
            <person name="Kaushik A."/>
        </authorList>
    </citation>
    <scope>NUCLEOTIDE SEQUENCE</scope>
    <source>
        <strain evidence="6">AG6-10EEA</strain>
    </source>
</reference>
<feature type="repeat" description="WD" evidence="3">
    <location>
        <begin position="916"/>
        <end position="944"/>
    </location>
</feature>
<dbReference type="Pfam" id="PF24883">
    <property type="entry name" value="NPHP3_N"/>
    <property type="match status" value="1"/>
</dbReference>
<evidence type="ECO:0000259" key="5">
    <source>
        <dbReference type="PROSITE" id="PS50837"/>
    </source>
</evidence>
<feature type="domain" description="NACHT" evidence="5">
    <location>
        <begin position="286"/>
        <end position="431"/>
    </location>
</feature>
<dbReference type="CDD" id="cd00200">
    <property type="entry name" value="WD40"/>
    <property type="match status" value="2"/>
</dbReference>
<dbReference type="Proteomes" id="UP000663853">
    <property type="component" value="Unassembled WGS sequence"/>
</dbReference>
<feature type="repeat" description="WD" evidence="3">
    <location>
        <begin position="1383"/>
        <end position="1415"/>
    </location>
</feature>
<dbReference type="PANTHER" id="PTHR19848">
    <property type="entry name" value="WD40 REPEAT PROTEIN"/>
    <property type="match status" value="1"/>
</dbReference>
<evidence type="ECO:0000256" key="3">
    <source>
        <dbReference type="PROSITE-ProRule" id="PRU00221"/>
    </source>
</evidence>
<evidence type="ECO:0000256" key="1">
    <source>
        <dbReference type="ARBA" id="ARBA00022574"/>
    </source>
</evidence>
<dbReference type="SUPFAM" id="SSF52540">
    <property type="entry name" value="P-loop containing nucleoside triphosphate hydrolases"/>
    <property type="match status" value="1"/>
</dbReference>
<dbReference type="InterPro" id="IPR036322">
    <property type="entry name" value="WD40_repeat_dom_sf"/>
</dbReference>
<feature type="region of interest" description="Disordered" evidence="4">
    <location>
        <begin position="34"/>
        <end position="71"/>
    </location>
</feature>
<feature type="repeat" description="WD" evidence="3">
    <location>
        <begin position="1298"/>
        <end position="1339"/>
    </location>
</feature>
<feature type="repeat" description="WD" evidence="3">
    <location>
        <begin position="1037"/>
        <end position="1078"/>
    </location>
</feature>
<evidence type="ECO:0000313" key="7">
    <source>
        <dbReference type="Proteomes" id="UP000663853"/>
    </source>
</evidence>
<dbReference type="PROSITE" id="PS50082">
    <property type="entry name" value="WD_REPEATS_2"/>
    <property type="match status" value="11"/>
</dbReference>
<feature type="repeat" description="WD" evidence="3">
    <location>
        <begin position="869"/>
        <end position="909"/>
    </location>
</feature>
<dbReference type="EMBL" id="CAJMXA010000519">
    <property type="protein sequence ID" value="CAE6434144.1"/>
    <property type="molecule type" value="Genomic_DNA"/>
</dbReference>
<comment type="caution">
    <text evidence="6">The sequence shown here is derived from an EMBL/GenBank/DDBJ whole genome shotgun (WGS) entry which is preliminary data.</text>
</comment>
<dbReference type="InterPro" id="IPR027417">
    <property type="entry name" value="P-loop_NTPase"/>
</dbReference>
<dbReference type="Gene3D" id="3.40.50.300">
    <property type="entry name" value="P-loop containing nucleotide triphosphate hydrolases"/>
    <property type="match status" value="1"/>
</dbReference>
<feature type="repeat" description="WD" evidence="3">
    <location>
        <begin position="1341"/>
        <end position="1382"/>
    </location>
</feature>
<gene>
    <name evidence="6" type="ORF">RDB_LOCUS27940</name>
</gene>
<dbReference type="Gene3D" id="2.130.10.10">
    <property type="entry name" value="YVTN repeat-like/Quinoprotein amine dehydrogenase"/>
    <property type="match status" value="5"/>
</dbReference>
<feature type="repeat" description="WD" evidence="3">
    <location>
        <begin position="1255"/>
        <end position="1296"/>
    </location>
</feature>
<evidence type="ECO:0000313" key="6">
    <source>
        <dbReference type="EMBL" id="CAE6434144.1"/>
    </source>
</evidence>
<feature type="compositionally biased region" description="Polar residues" evidence="4">
    <location>
        <begin position="59"/>
        <end position="71"/>
    </location>
</feature>
<organism evidence="6 7">
    <name type="scientific">Rhizoctonia solani</name>
    <dbReference type="NCBI Taxonomy" id="456999"/>
    <lineage>
        <taxon>Eukaryota</taxon>
        <taxon>Fungi</taxon>
        <taxon>Dikarya</taxon>
        <taxon>Basidiomycota</taxon>
        <taxon>Agaricomycotina</taxon>
        <taxon>Agaricomycetes</taxon>
        <taxon>Cantharellales</taxon>
        <taxon>Ceratobasidiaceae</taxon>
        <taxon>Rhizoctonia</taxon>
    </lineage>
</organism>
<dbReference type="InterPro" id="IPR019775">
    <property type="entry name" value="WD40_repeat_CS"/>
</dbReference>
<dbReference type="InterPro" id="IPR001680">
    <property type="entry name" value="WD40_rpt"/>
</dbReference>
<accession>A0A8H3AK63</accession>